<evidence type="ECO:0000313" key="3">
    <source>
        <dbReference type="EMBL" id="KIC95146.1"/>
    </source>
</evidence>
<dbReference type="PANTHER" id="PTHR31793:SF27">
    <property type="entry name" value="NOVEL THIOESTERASE SUPERFAMILY DOMAIN AND SAPOSIN A-TYPE DOMAIN CONTAINING PROTEIN (0610012H03RIK)"/>
    <property type="match status" value="1"/>
</dbReference>
<sequence>MEDKIRLQEIMEKATLSYKTEVAVRFNEADPLGIVWHGHYVRYFEDGREAFGQEYGLSYLHVYNQGYAVPIVSLQCDYKRSLRYGDRMIIETIYTPCEAAKLLFNYRLYNAATKELVAKGSSVQVFLDLKNNSLHLTNPAFFVEWKEKYKMT</sequence>
<protein>
    <submittedName>
        <fullName evidence="3">4-hydroxybenzoyl-CoA thioesterase</fullName>
    </submittedName>
</protein>
<keyword evidence="2" id="KW-0378">Hydrolase</keyword>
<evidence type="ECO:0000256" key="2">
    <source>
        <dbReference type="ARBA" id="ARBA00022801"/>
    </source>
</evidence>
<dbReference type="GO" id="GO:0047617">
    <property type="term" value="F:fatty acyl-CoA hydrolase activity"/>
    <property type="evidence" value="ECO:0007669"/>
    <property type="project" value="TreeGrafter"/>
</dbReference>
<dbReference type="PANTHER" id="PTHR31793">
    <property type="entry name" value="4-HYDROXYBENZOYL-COA THIOESTERASE FAMILY MEMBER"/>
    <property type="match status" value="1"/>
</dbReference>
<dbReference type="AlphaFoldDB" id="A0A0C1L6L4"/>
<dbReference type="OrthoDB" id="9800856at2"/>
<dbReference type="Proteomes" id="UP000031408">
    <property type="component" value="Unassembled WGS sequence"/>
</dbReference>
<dbReference type="Gene3D" id="3.10.129.10">
    <property type="entry name" value="Hotdog Thioesterase"/>
    <property type="match status" value="1"/>
</dbReference>
<dbReference type="NCBIfam" id="TIGR00051">
    <property type="entry name" value="YbgC/FadM family acyl-CoA thioesterase"/>
    <property type="match status" value="1"/>
</dbReference>
<dbReference type="InterPro" id="IPR050563">
    <property type="entry name" value="4-hydroxybenzoyl-CoA_TE"/>
</dbReference>
<gene>
    <name evidence="3" type="ORF">OI18_07460</name>
</gene>
<proteinExistence type="inferred from homology"/>
<evidence type="ECO:0000256" key="1">
    <source>
        <dbReference type="ARBA" id="ARBA00005953"/>
    </source>
</evidence>
<dbReference type="InterPro" id="IPR029069">
    <property type="entry name" value="HotDog_dom_sf"/>
</dbReference>
<accession>A0A0C1L6L4</accession>
<evidence type="ECO:0000313" key="4">
    <source>
        <dbReference type="Proteomes" id="UP000031408"/>
    </source>
</evidence>
<organism evidence="3 4">
    <name type="scientific">Flavihumibacter solisilvae</name>
    <dbReference type="NCBI Taxonomy" id="1349421"/>
    <lineage>
        <taxon>Bacteria</taxon>
        <taxon>Pseudomonadati</taxon>
        <taxon>Bacteroidota</taxon>
        <taxon>Chitinophagia</taxon>
        <taxon>Chitinophagales</taxon>
        <taxon>Chitinophagaceae</taxon>
        <taxon>Flavihumibacter</taxon>
    </lineage>
</organism>
<dbReference type="InterPro" id="IPR006684">
    <property type="entry name" value="YbgC/YbaW"/>
</dbReference>
<keyword evidence="4" id="KW-1185">Reference proteome</keyword>
<dbReference type="SUPFAM" id="SSF54637">
    <property type="entry name" value="Thioesterase/thiol ester dehydrase-isomerase"/>
    <property type="match status" value="1"/>
</dbReference>
<name>A0A0C1L6L4_9BACT</name>
<comment type="caution">
    <text evidence="3">The sequence shown here is derived from an EMBL/GenBank/DDBJ whole genome shotgun (WGS) entry which is preliminary data.</text>
</comment>
<comment type="similarity">
    <text evidence="1">Belongs to the 4-hydroxybenzoyl-CoA thioesterase family.</text>
</comment>
<reference evidence="3 4" key="1">
    <citation type="submission" date="2014-11" db="EMBL/GenBank/DDBJ databases">
        <title>Genome sequence of Flavihumibacter solisilvae 3-3.</title>
        <authorList>
            <person name="Zhou G."/>
            <person name="Li M."/>
            <person name="Wang G."/>
        </authorList>
    </citation>
    <scope>NUCLEOTIDE SEQUENCE [LARGE SCALE GENOMIC DNA]</scope>
    <source>
        <strain evidence="3 4">3-3</strain>
    </source>
</reference>
<dbReference type="RefSeq" id="WP_039138593.1">
    <property type="nucleotide sequence ID" value="NZ_JSVC01000008.1"/>
</dbReference>
<dbReference type="CDD" id="cd00586">
    <property type="entry name" value="4HBT"/>
    <property type="match status" value="1"/>
</dbReference>
<dbReference type="STRING" id="1349421.OI18_07460"/>
<dbReference type="EMBL" id="JSVC01000008">
    <property type="protein sequence ID" value="KIC95146.1"/>
    <property type="molecule type" value="Genomic_DNA"/>
</dbReference>
<dbReference type="Pfam" id="PF13279">
    <property type="entry name" value="4HBT_2"/>
    <property type="match status" value="1"/>
</dbReference>